<evidence type="ECO:0000256" key="1">
    <source>
        <dbReference type="SAM" id="Coils"/>
    </source>
</evidence>
<evidence type="ECO:0008006" key="3">
    <source>
        <dbReference type="Google" id="ProtNLM"/>
    </source>
</evidence>
<dbReference type="GO" id="GO:0005778">
    <property type="term" value="C:peroxisomal membrane"/>
    <property type="evidence" value="ECO:0007669"/>
    <property type="project" value="InterPro"/>
</dbReference>
<feature type="coiled-coil region" evidence="1">
    <location>
        <begin position="43"/>
        <end position="70"/>
    </location>
</feature>
<dbReference type="PANTHER" id="PTHR28080:SF1">
    <property type="entry name" value="PEROXISOMAL BIOGENESIS FACTOR 3"/>
    <property type="match status" value="1"/>
</dbReference>
<dbReference type="EMBL" id="GISG01104155">
    <property type="protein sequence ID" value="MBA4637315.1"/>
    <property type="molecule type" value="Transcribed_RNA"/>
</dbReference>
<proteinExistence type="predicted"/>
<evidence type="ECO:0000313" key="2">
    <source>
        <dbReference type="EMBL" id="MBA4637315.1"/>
    </source>
</evidence>
<sequence length="380" mass="43372">MQLIKGFNSKLPSILRSFWGRHKKKIYGTLGILGSGYLLYKLYDYQKRRLFELERELAAERENDERIKAQMQEHFATIQRIADTTTLPHAMNFLSRRINEELNLSVLTESLKQGKNTLTLQEKLELWDRLKVLSFTKMVLSLWAVTMLNLFVRVQVNILGRHLYIDIARGLESSPLHEEGTLIDHDDEQKFLSIADFLATHSLPALINNMHTAAAESLKSKQLKDAFTFSTLHETVMQILDTFMSMGRPRQWIEYVMPECPKLPSLTPSSSSNDLIPADLSKFEQLKTETQAVISSDEFRNVVEVSLRTMADALVKEVVDQSGVGTPCLGTPLVKLVPRVVQMSQLLLDEPSRNQFLQMIGNIHEVDLFFTILYANTSTV</sequence>
<reference evidence="2" key="1">
    <citation type="journal article" date="2013" name="J. Plant Res.">
        <title>Effect of fungi and light on seed germination of three Opuntia species from semiarid lands of central Mexico.</title>
        <authorList>
            <person name="Delgado-Sanchez P."/>
            <person name="Jimenez-Bremont J.F."/>
            <person name="Guerrero-Gonzalez Mde L."/>
            <person name="Flores J."/>
        </authorList>
    </citation>
    <scope>NUCLEOTIDE SEQUENCE</scope>
    <source>
        <tissue evidence="2">Cladode</tissue>
    </source>
</reference>
<dbReference type="GO" id="GO:0030674">
    <property type="term" value="F:protein-macromolecule adaptor activity"/>
    <property type="evidence" value="ECO:0007669"/>
    <property type="project" value="TreeGrafter"/>
</dbReference>
<dbReference type="InterPro" id="IPR006966">
    <property type="entry name" value="Peroxin-3"/>
</dbReference>
<accession>A0A7C8ZAD9</accession>
<dbReference type="PANTHER" id="PTHR28080">
    <property type="entry name" value="PEROXISOMAL BIOGENESIS FACTOR 3"/>
    <property type="match status" value="1"/>
</dbReference>
<keyword evidence="1" id="KW-0175">Coiled coil</keyword>
<dbReference type="Pfam" id="PF04882">
    <property type="entry name" value="Peroxin-3"/>
    <property type="match status" value="1"/>
</dbReference>
<name>A0A7C8ZAD9_OPUST</name>
<organism evidence="2">
    <name type="scientific">Opuntia streptacantha</name>
    <name type="common">Prickly pear cactus</name>
    <name type="synonym">Opuntia cardona</name>
    <dbReference type="NCBI Taxonomy" id="393608"/>
    <lineage>
        <taxon>Eukaryota</taxon>
        <taxon>Viridiplantae</taxon>
        <taxon>Streptophyta</taxon>
        <taxon>Embryophyta</taxon>
        <taxon>Tracheophyta</taxon>
        <taxon>Spermatophyta</taxon>
        <taxon>Magnoliopsida</taxon>
        <taxon>eudicotyledons</taxon>
        <taxon>Gunneridae</taxon>
        <taxon>Pentapetalae</taxon>
        <taxon>Caryophyllales</taxon>
        <taxon>Cactineae</taxon>
        <taxon>Cactaceae</taxon>
        <taxon>Opuntioideae</taxon>
        <taxon>Opuntia</taxon>
    </lineage>
</organism>
<dbReference type="GO" id="GO:0045046">
    <property type="term" value="P:protein import into peroxisome membrane"/>
    <property type="evidence" value="ECO:0007669"/>
    <property type="project" value="TreeGrafter"/>
</dbReference>
<protein>
    <recommendedName>
        <fullName evidence="3">Peroxin-3</fullName>
    </recommendedName>
</protein>
<dbReference type="AlphaFoldDB" id="A0A7C8ZAD9"/>
<reference evidence="2" key="2">
    <citation type="submission" date="2020-07" db="EMBL/GenBank/DDBJ databases">
        <authorList>
            <person name="Vera ALvarez R."/>
            <person name="Arias-Moreno D.M."/>
            <person name="Jimenez-Jacinto V."/>
            <person name="Jimenez-Bremont J.F."/>
            <person name="Swaminathan K."/>
            <person name="Moose S.P."/>
            <person name="Guerrero-Gonzalez M.L."/>
            <person name="Marino-Ramirez L."/>
            <person name="Landsman D."/>
            <person name="Rodriguez-Kessler M."/>
            <person name="Delgado-Sanchez P."/>
        </authorList>
    </citation>
    <scope>NUCLEOTIDE SEQUENCE</scope>
    <source>
        <tissue evidence="2">Cladode</tissue>
    </source>
</reference>